<name>Q84MP3_ORYSJ</name>
<reference evidence="3" key="2">
    <citation type="journal article" date="2008" name="Nucleic Acids Res.">
        <title>The rice annotation project database (RAP-DB): 2008 update.</title>
        <authorList>
            <consortium name="The rice annotation project (RAP)"/>
        </authorList>
    </citation>
    <scope>GENOME REANNOTATION</scope>
    <source>
        <strain evidence="3">cv. Nipponbare</strain>
    </source>
</reference>
<gene>
    <name evidence="2" type="primary">OSJNBb0036F07.21</name>
</gene>
<sequence length="99" mass="10353">MWGRSDALSRPVGRSVINGGGGPTLGKSEPSDLMDGSDRPPTSEQNDAEGGDGSLVSWCARAVTTAKRLLLRQLAGALEGGAKPCYSVGGLARRARKWR</sequence>
<reference evidence="3" key="1">
    <citation type="journal article" date="2005" name="Nature">
        <title>The map-based sequence of the rice genome.</title>
        <authorList>
            <consortium name="International rice genome sequencing project (IRGSP)"/>
            <person name="Matsumoto T."/>
            <person name="Wu J."/>
            <person name="Kanamori H."/>
            <person name="Katayose Y."/>
            <person name="Fujisawa M."/>
            <person name="Namiki N."/>
            <person name="Mizuno H."/>
            <person name="Yamamoto K."/>
            <person name="Antonio B.A."/>
            <person name="Baba T."/>
            <person name="Sakata K."/>
            <person name="Nagamura Y."/>
            <person name="Aoki H."/>
            <person name="Arikawa K."/>
            <person name="Arita K."/>
            <person name="Bito T."/>
            <person name="Chiden Y."/>
            <person name="Fujitsuka N."/>
            <person name="Fukunaka R."/>
            <person name="Hamada M."/>
            <person name="Harada C."/>
            <person name="Hayashi A."/>
            <person name="Hijishita S."/>
            <person name="Honda M."/>
            <person name="Hosokawa S."/>
            <person name="Ichikawa Y."/>
            <person name="Idonuma A."/>
            <person name="Iijima M."/>
            <person name="Ikeda M."/>
            <person name="Ikeno M."/>
            <person name="Ito K."/>
            <person name="Ito S."/>
            <person name="Ito T."/>
            <person name="Ito Y."/>
            <person name="Ito Y."/>
            <person name="Iwabuchi A."/>
            <person name="Kamiya K."/>
            <person name="Karasawa W."/>
            <person name="Kurita K."/>
            <person name="Katagiri S."/>
            <person name="Kikuta A."/>
            <person name="Kobayashi H."/>
            <person name="Kobayashi N."/>
            <person name="Machita K."/>
            <person name="Maehara T."/>
            <person name="Masukawa M."/>
            <person name="Mizubayashi T."/>
            <person name="Mukai Y."/>
            <person name="Nagasaki H."/>
            <person name="Nagata Y."/>
            <person name="Naito S."/>
            <person name="Nakashima M."/>
            <person name="Nakama Y."/>
            <person name="Nakamichi Y."/>
            <person name="Nakamura M."/>
            <person name="Meguro A."/>
            <person name="Negishi M."/>
            <person name="Ohta I."/>
            <person name="Ohta T."/>
            <person name="Okamoto M."/>
            <person name="Ono N."/>
            <person name="Saji S."/>
            <person name="Sakaguchi M."/>
            <person name="Sakai K."/>
            <person name="Shibata M."/>
            <person name="Shimokawa T."/>
            <person name="Song J."/>
            <person name="Takazaki Y."/>
            <person name="Terasawa K."/>
            <person name="Tsugane M."/>
            <person name="Tsuji K."/>
            <person name="Ueda S."/>
            <person name="Waki K."/>
            <person name="Yamagata H."/>
            <person name="Yamamoto M."/>
            <person name="Yamamoto S."/>
            <person name="Yamane H."/>
            <person name="Yoshiki S."/>
            <person name="Yoshihara R."/>
            <person name="Yukawa K."/>
            <person name="Zhong H."/>
            <person name="Yano M."/>
            <person name="Yuan Q."/>
            <person name="Ouyang S."/>
            <person name="Liu J."/>
            <person name="Jones K.M."/>
            <person name="Gansberger K."/>
            <person name="Moffat K."/>
            <person name="Hill J."/>
            <person name="Bera J."/>
            <person name="Fadrosh D."/>
            <person name="Jin S."/>
            <person name="Johri S."/>
            <person name="Kim M."/>
            <person name="Overton L."/>
            <person name="Reardon M."/>
            <person name="Tsitrin T."/>
            <person name="Vuong H."/>
            <person name="Weaver B."/>
            <person name="Ciecko A."/>
            <person name="Tallon L."/>
            <person name="Jackson J."/>
            <person name="Pai G."/>
            <person name="Aken S.V."/>
            <person name="Utterback T."/>
            <person name="Reidmuller S."/>
            <person name="Feldblyum T."/>
            <person name="Hsiao J."/>
            <person name="Zismann V."/>
            <person name="Iobst S."/>
            <person name="de Vazeille A.R."/>
            <person name="Buell C.R."/>
            <person name="Ying K."/>
            <person name="Li Y."/>
            <person name="Lu T."/>
            <person name="Huang Y."/>
            <person name="Zhao Q."/>
            <person name="Feng Q."/>
            <person name="Zhang L."/>
            <person name="Zhu J."/>
            <person name="Weng Q."/>
            <person name="Mu J."/>
            <person name="Lu Y."/>
            <person name="Fan D."/>
            <person name="Liu Y."/>
            <person name="Guan J."/>
            <person name="Zhang Y."/>
            <person name="Yu S."/>
            <person name="Liu X."/>
            <person name="Zhang Y."/>
            <person name="Hong G."/>
            <person name="Han B."/>
            <person name="Choisne N."/>
            <person name="Demange N."/>
            <person name="Orjeda G."/>
            <person name="Samain S."/>
            <person name="Cattolico L."/>
            <person name="Pelletier E."/>
            <person name="Couloux A."/>
            <person name="Segurens B."/>
            <person name="Wincker P."/>
            <person name="D'Hont A."/>
            <person name="Scarpelli C."/>
            <person name="Weissenbach J."/>
            <person name="Salanoubat M."/>
            <person name="Quetier F."/>
            <person name="Yu Y."/>
            <person name="Kim H.R."/>
            <person name="Rambo T."/>
            <person name="Currie J."/>
            <person name="Collura K."/>
            <person name="Luo M."/>
            <person name="Yang T."/>
            <person name="Ammiraju J.S.S."/>
            <person name="Engler F."/>
            <person name="Soderlund C."/>
            <person name="Wing R.A."/>
            <person name="Palmer L.E."/>
            <person name="de la Bastide M."/>
            <person name="Spiegel L."/>
            <person name="Nascimento L."/>
            <person name="Zutavern T."/>
            <person name="O'Shaughnessy A."/>
            <person name="Dike S."/>
            <person name="Dedhia N."/>
            <person name="Preston R."/>
            <person name="Balija V."/>
            <person name="McCombie W.R."/>
            <person name="Chow T."/>
            <person name="Chen H."/>
            <person name="Chung M."/>
            <person name="Chen C."/>
            <person name="Shaw J."/>
            <person name="Wu H."/>
            <person name="Hsiao K."/>
            <person name="Chao Y."/>
            <person name="Chu M."/>
            <person name="Cheng C."/>
            <person name="Hour A."/>
            <person name="Lee P."/>
            <person name="Lin S."/>
            <person name="Lin Y."/>
            <person name="Liou J."/>
            <person name="Liu S."/>
            <person name="Hsing Y."/>
            <person name="Raghuvanshi S."/>
            <person name="Mohanty A."/>
            <person name="Bharti A.K."/>
            <person name="Gaur A."/>
            <person name="Gupta V."/>
            <person name="Kumar D."/>
            <person name="Ravi V."/>
            <person name="Vij S."/>
            <person name="Kapur A."/>
            <person name="Khurana P."/>
            <person name="Khurana P."/>
            <person name="Khurana J.P."/>
            <person name="Tyagi A.K."/>
            <person name="Gaikwad K."/>
            <person name="Singh A."/>
            <person name="Dalal V."/>
            <person name="Srivastava S."/>
            <person name="Dixit A."/>
            <person name="Pal A.K."/>
            <person name="Ghazi I.A."/>
            <person name="Yadav M."/>
            <person name="Pandit A."/>
            <person name="Bhargava A."/>
            <person name="Sureshbabu K."/>
            <person name="Batra K."/>
            <person name="Sharma T.R."/>
            <person name="Mohapatra T."/>
            <person name="Singh N.K."/>
            <person name="Messing J."/>
            <person name="Nelson A.B."/>
            <person name="Fuks G."/>
            <person name="Kavchok S."/>
            <person name="Keizer G."/>
            <person name="Linton E."/>
            <person name="Llaca V."/>
            <person name="Song R."/>
            <person name="Tanyolac B."/>
            <person name="Young S."/>
            <person name="Ho-Il K."/>
            <person name="Hahn J.H."/>
            <person name="Sangsakoo G."/>
            <person name="Vanavichit A."/>
            <person name="de Mattos Luiz.A.T."/>
            <person name="Zimmer P.D."/>
            <person name="Malone G."/>
            <person name="Dellagostin O."/>
            <person name="de Oliveira A.C."/>
            <person name="Bevan M."/>
            <person name="Bancroft I."/>
            <person name="Minx P."/>
            <person name="Cordum H."/>
            <person name="Wilson R."/>
            <person name="Cheng Z."/>
            <person name="Jin W."/>
            <person name="Jiang J."/>
            <person name="Leong S.A."/>
            <person name="Iwama H."/>
            <person name="Gojobori T."/>
            <person name="Itoh T."/>
            <person name="Niimura Y."/>
            <person name="Fujii Y."/>
            <person name="Habara T."/>
            <person name="Sakai H."/>
            <person name="Sato Y."/>
            <person name="Wilson G."/>
            <person name="Kumar K."/>
            <person name="McCouch S."/>
            <person name="Juretic N."/>
            <person name="Hoen D."/>
            <person name="Wright S."/>
            <person name="Bruskiewich R."/>
            <person name="Bureau T."/>
            <person name="Miyao A."/>
            <person name="Hirochika H."/>
            <person name="Nishikawa T."/>
            <person name="Kadowaki K."/>
            <person name="Sugiura M."/>
            <person name="Burr B."/>
            <person name="Sasaki T."/>
        </authorList>
    </citation>
    <scope>NUCLEOTIDE SEQUENCE [LARGE SCALE GENOMIC DNA]</scope>
    <source>
        <strain evidence="3">cv. Nipponbare</strain>
    </source>
</reference>
<dbReference type="EMBL" id="AC092558">
    <property type="protein sequence ID" value="AAP12999.1"/>
    <property type="molecule type" value="Genomic_DNA"/>
</dbReference>
<dbReference type="Proteomes" id="UP000000763">
    <property type="component" value="Chromosome 3"/>
</dbReference>
<dbReference type="AlphaFoldDB" id="Q84MP3"/>
<accession>Q84MP3</accession>
<feature type="region of interest" description="Disordered" evidence="1">
    <location>
        <begin position="1"/>
        <end position="54"/>
    </location>
</feature>
<proteinExistence type="predicted"/>
<evidence type="ECO:0000256" key="1">
    <source>
        <dbReference type="SAM" id="MobiDB-lite"/>
    </source>
</evidence>
<protein>
    <submittedName>
        <fullName evidence="2">Uncharacterized protein</fullName>
    </submittedName>
</protein>
<evidence type="ECO:0000313" key="2">
    <source>
        <dbReference type="EMBL" id="AAP12999.1"/>
    </source>
</evidence>
<organism evidence="2 3">
    <name type="scientific">Oryza sativa subsp. japonica</name>
    <name type="common">Rice</name>
    <dbReference type="NCBI Taxonomy" id="39947"/>
    <lineage>
        <taxon>Eukaryota</taxon>
        <taxon>Viridiplantae</taxon>
        <taxon>Streptophyta</taxon>
        <taxon>Embryophyta</taxon>
        <taxon>Tracheophyta</taxon>
        <taxon>Spermatophyta</taxon>
        <taxon>Magnoliopsida</taxon>
        <taxon>Liliopsida</taxon>
        <taxon>Poales</taxon>
        <taxon>Poaceae</taxon>
        <taxon>BOP clade</taxon>
        <taxon>Oryzoideae</taxon>
        <taxon>Oryzeae</taxon>
        <taxon>Oryzinae</taxon>
        <taxon>Oryza</taxon>
        <taxon>Oryza sativa</taxon>
    </lineage>
</organism>
<evidence type="ECO:0000313" key="3">
    <source>
        <dbReference type="Proteomes" id="UP000000763"/>
    </source>
</evidence>